<protein>
    <recommendedName>
        <fullName evidence="2">Type II secretion system protein H</fullName>
    </recommendedName>
    <alternativeName>
        <fullName evidence="10">General secretion pathway protein H</fullName>
    </alternativeName>
</protein>
<evidence type="ECO:0000256" key="7">
    <source>
        <dbReference type="ARBA" id="ARBA00022989"/>
    </source>
</evidence>
<evidence type="ECO:0000256" key="10">
    <source>
        <dbReference type="ARBA" id="ARBA00030775"/>
    </source>
</evidence>
<evidence type="ECO:0000256" key="4">
    <source>
        <dbReference type="ARBA" id="ARBA00022481"/>
    </source>
</evidence>
<feature type="transmembrane region" description="Helical" evidence="11">
    <location>
        <begin position="6"/>
        <end position="26"/>
    </location>
</feature>
<evidence type="ECO:0000256" key="5">
    <source>
        <dbReference type="ARBA" id="ARBA00022519"/>
    </source>
</evidence>
<evidence type="ECO:0000313" key="14">
    <source>
        <dbReference type="Proteomes" id="UP000236220"/>
    </source>
</evidence>
<proteinExistence type="inferred from homology"/>
<evidence type="ECO:0000256" key="11">
    <source>
        <dbReference type="SAM" id="Phobius"/>
    </source>
</evidence>
<dbReference type="Pfam" id="PF12019">
    <property type="entry name" value="GspH"/>
    <property type="match status" value="1"/>
</dbReference>
<dbReference type="InterPro" id="IPR045584">
    <property type="entry name" value="Pilin-like"/>
</dbReference>
<evidence type="ECO:0000256" key="2">
    <source>
        <dbReference type="ARBA" id="ARBA00021549"/>
    </source>
</evidence>
<dbReference type="InterPro" id="IPR012902">
    <property type="entry name" value="N_methyl_site"/>
</dbReference>
<evidence type="ECO:0000256" key="8">
    <source>
        <dbReference type="ARBA" id="ARBA00023136"/>
    </source>
</evidence>
<evidence type="ECO:0000256" key="3">
    <source>
        <dbReference type="ARBA" id="ARBA00022475"/>
    </source>
</evidence>
<dbReference type="SUPFAM" id="SSF54523">
    <property type="entry name" value="Pili subunits"/>
    <property type="match status" value="1"/>
</dbReference>
<dbReference type="Gene3D" id="3.55.40.10">
    <property type="entry name" value="minor pseudopilin epsh domain"/>
    <property type="match status" value="1"/>
</dbReference>
<comment type="caution">
    <text evidence="13">The sequence shown here is derived from an EMBL/GenBank/DDBJ whole genome shotgun (WGS) entry which is preliminary data.</text>
</comment>
<accession>A0A2K1Q387</accession>
<dbReference type="AlphaFoldDB" id="A0A2K1Q387"/>
<dbReference type="PROSITE" id="PS00409">
    <property type="entry name" value="PROKAR_NTER_METHYL"/>
    <property type="match status" value="1"/>
</dbReference>
<dbReference type="GO" id="GO:0015628">
    <property type="term" value="P:protein secretion by the type II secretion system"/>
    <property type="evidence" value="ECO:0007669"/>
    <property type="project" value="InterPro"/>
</dbReference>
<evidence type="ECO:0000256" key="6">
    <source>
        <dbReference type="ARBA" id="ARBA00022692"/>
    </source>
</evidence>
<feature type="domain" description="General secretion pathway GspH" evidence="12">
    <location>
        <begin position="43"/>
        <end position="160"/>
    </location>
</feature>
<keyword evidence="8 11" id="KW-0472">Membrane</keyword>
<reference evidence="13 14" key="1">
    <citation type="submission" date="2017-08" db="EMBL/GenBank/DDBJ databases">
        <title>Lysobacter sylvestris genome.</title>
        <authorList>
            <person name="Zhang D.-C."/>
            <person name="Albuquerque L."/>
            <person name="Franca L."/>
            <person name="Froufe H.J.C."/>
            <person name="Barroso C."/>
            <person name="Egas C."/>
            <person name="Da Costa M."/>
            <person name="Margesin R."/>
        </authorList>
    </citation>
    <scope>NUCLEOTIDE SEQUENCE [LARGE SCALE GENOMIC DNA]</scope>
    <source>
        <strain evidence="13 14">AM20-91</strain>
    </source>
</reference>
<dbReference type="GO" id="GO:0005886">
    <property type="term" value="C:plasma membrane"/>
    <property type="evidence" value="ECO:0007669"/>
    <property type="project" value="UniProtKB-SubCell"/>
</dbReference>
<keyword evidence="4" id="KW-0488">Methylation</keyword>
<evidence type="ECO:0000259" key="12">
    <source>
        <dbReference type="Pfam" id="PF12019"/>
    </source>
</evidence>
<dbReference type="RefSeq" id="WP_165782428.1">
    <property type="nucleotide sequence ID" value="NZ_NPZB01000001.1"/>
</dbReference>
<name>A0A2K1Q387_9GAMM</name>
<comment type="subcellular location">
    <subcellularLocation>
        <location evidence="1">Cell inner membrane</location>
        <topology evidence="1">Single-pass membrane protein</topology>
    </subcellularLocation>
</comment>
<organism evidence="13 14">
    <name type="scientific">Solilutibacter silvestris</name>
    <dbReference type="NCBI Taxonomy" id="1645665"/>
    <lineage>
        <taxon>Bacteria</taxon>
        <taxon>Pseudomonadati</taxon>
        <taxon>Pseudomonadota</taxon>
        <taxon>Gammaproteobacteria</taxon>
        <taxon>Lysobacterales</taxon>
        <taxon>Lysobacteraceae</taxon>
        <taxon>Solilutibacter</taxon>
    </lineage>
</organism>
<keyword evidence="3" id="KW-1003">Cell membrane</keyword>
<dbReference type="InterPro" id="IPR022346">
    <property type="entry name" value="T2SS_GspH"/>
</dbReference>
<evidence type="ECO:0000313" key="13">
    <source>
        <dbReference type="EMBL" id="PNS09510.1"/>
    </source>
</evidence>
<dbReference type="Proteomes" id="UP000236220">
    <property type="component" value="Unassembled WGS sequence"/>
</dbReference>
<sequence length="179" mass="18790">MRTAQAGFTLIELMASVAVLAILVAIGAPNLGRMAKAHRANAALNALTADLALARITAIARGKAVTACPSRDAATCMDGSDWTEGWLVFVDDDRDRRLGPGEQLLSSQQALRTTSLQLRSTDGRGTVRYLPSGFSFGSNATISACLDGRLHAALIVNNAGRVRVERASGPPRSCDALQG</sequence>
<evidence type="ECO:0000256" key="1">
    <source>
        <dbReference type="ARBA" id="ARBA00004377"/>
    </source>
</evidence>
<dbReference type="Pfam" id="PF07963">
    <property type="entry name" value="N_methyl"/>
    <property type="match status" value="1"/>
</dbReference>
<keyword evidence="6 11" id="KW-0812">Transmembrane</keyword>
<dbReference type="NCBIfam" id="TIGR02532">
    <property type="entry name" value="IV_pilin_GFxxxE"/>
    <property type="match status" value="1"/>
</dbReference>
<comment type="similarity">
    <text evidence="9">Belongs to the GSP H family.</text>
</comment>
<dbReference type="GO" id="GO:0015627">
    <property type="term" value="C:type II protein secretion system complex"/>
    <property type="evidence" value="ECO:0007669"/>
    <property type="project" value="InterPro"/>
</dbReference>
<keyword evidence="5" id="KW-0997">Cell inner membrane</keyword>
<keyword evidence="7 11" id="KW-1133">Transmembrane helix</keyword>
<dbReference type="EMBL" id="NPZB01000001">
    <property type="protein sequence ID" value="PNS09510.1"/>
    <property type="molecule type" value="Genomic_DNA"/>
</dbReference>
<keyword evidence="14" id="KW-1185">Reference proteome</keyword>
<gene>
    <name evidence="13" type="ORF">Lysil_1139</name>
</gene>
<evidence type="ECO:0000256" key="9">
    <source>
        <dbReference type="ARBA" id="ARBA00025772"/>
    </source>
</evidence>